<sequence length="159" mass="16647">MMSDSVELVGVGVAHARVLGQLHAGAFGRDEAWGEGDFARLFDTPGTFGWVAQVGTGEGPQPVALVVARAVADESEILTIGTLPTARGRGIARALLRAAAAEAATRGAERLFLEVAVDNVAATALYRAAGFAEVGRRKAYYRRPDGGRVDALVMARAVR</sequence>
<dbReference type="InterPro" id="IPR016181">
    <property type="entry name" value="Acyl_CoA_acyltransferase"/>
</dbReference>
<gene>
    <name evidence="4" type="ORF">SAMN05421508_108245</name>
</gene>
<dbReference type="PANTHER" id="PTHR43420:SF12">
    <property type="entry name" value="N-ACETYLTRANSFERASE DOMAIN-CONTAINING PROTEIN"/>
    <property type="match status" value="1"/>
</dbReference>
<evidence type="ECO:0000256" key="2">
    <source>
        <dbReference type="ARBA" id="ARBA00023315"/>
    </source>
</evidence>
<dbReference type="InterPro" id="IPR000182">
    <property type="entry name" value="GNAT_dom"/>
</dbReference>
<dbReference type="Gene3D" id="3.40.630.30">
    <property type="match status" value="1"/>
</dbReference>
<dbReference type="PROSITE" id="PS51186">
    <property type="entry name" value="GNAT"/>
    <property type="match status" value="1"/>
</dbReference>
<accession>A0A286GUF9</accession>
<keyword evidence="2" id="KW-0012">Acyltransferase</keyword>
<evidence type="ECO:0000313" key="4">
    <source>
        <dbReference type="EMBL" id="SOD99175.1"/>
    </source>
</evidence>
<dbReference type="Pfam" id="PF00583">
    <property type="entry name" value="Acetyltransf_1"/>
    <property type="match status" value="1"/>
</dbReference>
<feature type="domain" description="N-acetyltransferase" evidence="3">
    <location>
        <begin position="6"/>
        <end position="159"/>
    </location>
</feature>
<dbReference type="GO" id="GO:0016747">
    <property type="term" value="F:acyltransferase activity, transferring groups other than amino-acyl groups"/>
    <property type="evidence" value="ECO:0007669"/>
    <property type="project" value="InterPro"/>
</dbReference>
<reference evidence="5" key="1">
    <citation type="submission" date="2017-09" db="EMBL/GenBank/DDBJ databases">
        <authorList>
            <person name="Varghese N."/>
            <person name="Submissions S."/>
        </authorList>
    </citation>
    <scope>NUCLEOTIDE SEQUENCE [LARGE SCALE GENOMIC DNA]</scope>
    <source>
        <strain evidence="5">USBA 140</strain>
    </source>
</reference>
<dbReference type="Proteomes" id="UP000219621">
    <property type="component" value="Unassembled WGS sequence"/>
</dbReference>
<keyword evidence="5" id="KW-1185">Reference proteome</keyword>
<evidence type="ECO:0000259" key="3">
    <source>
        <dbReference type="PROSITE" id="PS51186"/>
    </source>
</evidence>
<proteinExistence type="predicted"/>
<dbReference type="RefSeq" id="WP_245913525.1">
    <property type="nucleotide sequence ID" value="NZ_OCNJ01000008.1"/>
</dbReference>
<dbReference type="SUPFAM" id="SSF55729">
    <property type="entry name" value="Acyl-CoA N-acyltransferases (Nat)"/>
    <property type="match status" value="1"/>
</dbReference>
<dbReference type="EMBL" id="OCNJ01000008">
    <property type="protein sequence ID" value="SOD99175.1"/>
    <property type="molecule type" value="Genomic_DNA"/>
</dbReference>
<evidence type="ECO:0000313" key="5">
    <source>
        <dbReference type="Proteomes" id="UP000219621"/>
    </source>
</evidence>
<protein>
    <submittedName>
        <fullName evidence="4">Ribosomal-protein-alanine N-acetyltransferase</fullName>
    </submittedName>
</protein>
<dbReference type="PANTHER" id="PTHR43420">
    <property type="entry name" value="ACETYLTRANSFERASE"/>
    <property type="match status" value="1"/>
</dbReference>
<dbReference type="AlphaFoldDB" id="A0A286GUF9"/>
<dbReference type="InterPro" id="IPR050680">
    <property type="entry name" value="YpeA/RimI_acetyltransf"/>
</dbReference>
<name>A0A286GUF9_9PROT</name>
<evidence type="ECO:0000256" key="1">
    <source>
        <dbReference type="ARBA" id="ARBA00022679"/>
    </source>
</evidence>
<keyword evidence="1 4" id="KW-0808">Transferase</keyword>
<organism evidence="4 5">
    <name type="scientific">Caenispirillum bisanense</name>
    <dbReference type="NCBI Taxonomy" id="414052"/>
    <lineage>
        <taxon>Bacteria</taxon>
        <taxon>Pseudomonadati</taxon>
        <taxon>Pseudomonadota</taxon>
        <taxon>Alphaproteobacteria</taxon>
        <taxon>Rhodospirillales</taxon>
        <taxon>Novispirillaceae</taxon>
        <taxon>Caenispirillum</taxon>
    </lineage>
</organism>